<sequence length="173" mass="20651">MNVERIIFHINAYKAHGQILDAANFVVREWELDSRYFAGFGYRQECETTSILLTTEGDFGSPQKIKIPVNLFDFDLGLVINLIAHEMMHVEQRAAQKFVEDKNEREWQAYYEMLFHKRFPKIWDLSNFYKKFFIEKALVYYGRMREGSELQHKYAGQKAEMEAYKKILTEQKN</sequence>
<organism evidence="1 2">
    <name type="scientific">Elizabethkingia argenteiflava</name>
    <dbReference type="NCBI Taxonomy" id="2681556"/>
    <lineage>
        <taxon>Bacteria</taxon>
        <taxon>Pseudomonadati</taxon>
        <taxon>Bacteroidota</taxon>
        <taxon>Flavobacteriia</taxon>
        <taxon>Flavobacteriales</taxon>
        <taxon>Weeksellaceae</taxon>
        <taxon>Elizabethkingia</taxon>
    </lineage>
</organism>
<keyword evidence="2" id="KW-1185">Reference proteome</keyword>
<proteinExistence type="predicted"/>
<dbReference type="AlphaFoldDB" id="A0A845PQR7"/>
<name>A0A845PQR7_9FLAO</name>
<evidence type="ECO:0000313" key="2">
    <source>
        <dbReference type="Proteomes" id="UP000553459"/>
    </source>
</evidence>
<reference evidence="1 2" key="1">
    <citation type="submission" date="2019-11" db="EMBL/GenBank/DDBJ databases">
        <title>Characterization of Elizabethkingia argenteiflava sp. nov., isolated from inner surface of Soybean Pods.</title>
        <authorList>
            <person name="Mo S."/>
        </authorList>
    </citation>
    <scope>NUCLEOTIDE SEQUENCE [LARGE SCALE GENOMIC DNA]</scope>
    <source>
        <strain evidence="1 2">YB22</strain>
    </source>
</reference>
<evidence type="ECO:0000313" key="1">
    <source>
        <dbReference type="EMBL" id="NAW50639.1"/>
    </source>
</evidence>
<protein>
    <submittedName>
        <fullName evidence="1">Uncharacterized protein</fullName>
    </submittedName>
</protein>
<dbReference type="EMBL" id="JAAABJ010000372">
    <property type="protein sequence ID" value="NAW50639.1"/>
    <property type="molecule type" value="Genomic_DNA"/>
</dbReference>
<dbReference type="Proteomes" id="UP000553459">
    <property type="component" value="Unassembled WGS sequence"/>
</dbReference>
<accession>A0A845PQR7</accession>
<comment type="caution">
    <text evidence="1">The sequence shown here is derived from an EMBL/GenBank/DDBJ whole genome shotgun (WGS) entry which is preliminary data.</text>
</comment>
<dbReference type="RefSeq" id="WP_166518963.1">
    <property type="nucleotide sequence ID" value="NZ_JAAABJ010000372.1"/>
</dbReference>
<gene>
    <name evidence="1" type="ORF">GNY06_04300</name>
</gene>